<dbReference type="AlphaFoldDB" id="K4IIJ5"/>
<evidence type="ECO:0000313" key="2">
    <source>
        <dbReference type="EMBL" id="AFU70382.1"/>
    </source>
</evidence>
<dbReference type="EMBL" id="CP003879">
    <property type="protein sequence ID" value="AFU70382.1"/>
    <property type="molecule type" value="Genomic_DNA"/>
</dbReference>
<protein>
    <recommendedName>
        <fullName evidence="4">Lipoprotein</fullName>
    </recommendedName>
</protein>
<name>K4IIJ5_PSYTT</name>
<reference evidence="2" key="1">
    <citation type="submission" date="2006-03" db="EMBL/GenBank/DDBJ databases">
        <authorList>
            <person name="Bowman J."/>
            <person name="Ferriera S."/>
            <person name="Johnson J."/>
            <person name="Kravitz S."/>
            <person name="Halpern A."/>
            <person name="Remington K."/>
            <person name="Beeson K."/>
            <person name="Tran B."/>
            <person name="Rogers Y.-H."/>
            <person name="Friedman R."/>
            <person name="Venter J.C."/>
        </authorList>
    </citation>
    <scope>NUCLEOTIDE SEQUENCE [LARGE SCALE GENOMIC DNA]</scope>
    <source>
        <strain evidence="2">ATCC 700755</strain>
    </source>
</reference>
<gene>
    <name evidence="2" type="ordered locus">P700755_003807</name>
</gene>
<dbReference type="Proteomes" id="UP000008514">
    <property type="component" value="Chromosome"/>
</dbReference>
<reference evidence="2" key="2">
    <citation type="submission" date="2012-09" db="EMBL/GenBank/DDBJ databases">
        <title>The complete sequence of Psychroflexus torquis an extreme psychrophile from sea-ice that is stimulated by light.</title>
        <authorList>
            <person name="Feng S."/>
            <person name="Powell S.M."/>
            <person name="Bowman J.P."/>
        </authorList>
    </citation>
    <scope>NUCLEOTIDE SEQUENCE [LARGE SCALE GENOMIC DNA]</scope>
    <source>
        <strain evidence="2">ATCC 700755</strain>
    </source>
</reference>
<organism evidence="2 3">
    <name type="scientific">Psychroflexus torquis (strain ATCC 700755 / CIP 106069 / ACAM 623)</name>
    <dbReference type="NCBI Taxonomy" id="313595"/>
    <lineage>
        <taxon>Bacteria</taxon>
        <taxon>Pseudomonadati</taxon>
        <taxon>Bacteroidota</taxon>
        <taxon>Flavobacteriia</taxon>
        <taxon>Flavobacteriales</taxon>
        <taxon>Flavobacteriaceae</taxon>
        <taxon>Psychroflexus</taxon>
    </lineage>
</organism>
<evidence type="ECO:0008006" key="4">
    <source>
        <dbReference type="Google" id="ProtNLM"/>
    </source>
</evidence>
<feature type="chain" id="PRO_5003877746" description="Lipoprotein" evidence="1">
    <location>
        <begin position="40"/>
        <end position="211"/>
    </location>
</feature>
<keyword evidence="3" id="KW-1185">Reference proteome</keyword>
<dbReference type="KEGG" id="ptq:P700755_003807"/>
<evidence type="ECO:0000256" key="1">
    <source>
        <dbReference type="SAM" id="SignalP"/>
    </source>
</evidence>
<evidence type="ECO:0000313" key="3">
    <source>
        <dbReference type="Proteomes" id="UP000008514"/>
    </source>
</evidence>
<keyword evidence="1" id="KW-0732">Signal</keyword>
<dbReference type="HOGENOM" id="CLU_1304043_0_0_10"/>
<feature type="signal peptide" evidence="1">
    <location>
        <begin position="1"/>
        <end position="39"/>
    </location>
</feature>
<proteinExistence type="predicted"/>
<sequence>MSASSLRSSPLNKKITIKKMKTYKITKLFFSLCFLLALASCESDDDLQAIRATDFTKAELMKLHGGSDKSWKLTEIIIPEKFRDDPAFMNTTCVADDIYTFSVPTSELYESTIEVNIDLGDVRCFETYSDAESFEGKLLYDPYTLNGVEVFKTTFFLDECRITNNVPVGTTTWCFEDNYPLVELTDDRMVFSNAIFIGEQTFGFVFEKINE</sequence>
<accession>K4IIJ5</accession>